<dbReference type="InterPro" id="IPR036305">
    <property type="entry name" value="RGS_sf"/>
</dbReference>
<gene>
    <name evidence="3" type="ORF">EI97DRAFT_366656</name>
</gene>
<dbReference type="InterPro" id="IPR044926">
    <property type="entry name" value="RGS_subdomain_2"/>
</dbReference>
<feature type="region of interest" description="Disordered" evidence="1">
    <location>
        <begin position="55"/>
        <end position="100"/>
    </location>
</feature>
<feature type="non-terminal residue" evidence="3">
    <location>
        <position position="1"/>
    </location>
</feature>
<dbReference type="EMBL" id="ML986484">
    <property type="protein sequence ID" value="KAF2280623.1"/>
    <property type="molecule type" value="Genomic_DNA"/>
</dbReference>
<dbReference type="CDD" id="cd07440">
    <property type="entry name" value="RGS"/>
    <property type="match status" value="1"/>
</dbReference>
<feature type="domain" description="RGS" evidence="2">
    <location>
        <begin position="117"/>
        <end position="233"/>
    </location>
</feature>
<feature type="region of interest" description="Disordered" evidence="1">
    <location>
        <begin position="239"/>
        <end position="260"/>
    </location>
</feature>
<dbReference type="SUPFAM" id="SSF48097">
    <property type="entry name" value="Regulator of G-protein signaling, RGS"/>
    <property type="match status" value="1"/>
</dbReference>
<dbReference type="SMART" id="SM00315">
    <property type="entry name" value="RGS"/>
    <property type="match status" value="1"/>
</dbReference>
<feature type="compositionally biased region" description="Basic and acidic residues" evidence="1">
    <location>
        <begin position="385"/>
        <end position="401"/>
    </location>
</feature>
<feature type="region of interest" description="Disordered" evidence="1">
    <location>
        <begin position="306"/>
        <end position="430"/>
    </location>
</feature>
<dbReference type="Pfam" id="PF00615">
    <property type="entry name" value="RGS"/>
    <property type="match status" value="1"/>
</dbReference>
<dbReference type="GeneID" id="54548219"/>
<feature type="compositionally biased region" description="Low complexity" evidence="1">
    <location>
        <begin position="306"/>
        <end position="324"/>
    </location>
</feature>
<feature type="compositionally biased region" description="Polar residues" evidence="1">
    <location>
        <begin position="244"/>
        <end position="260"/>
    </location>
</feature>
<evidence type="ECO:0000256" key="1">
    <source>
        <dbReference type="SAM" id="MobiDB-lite"/>
    </source>
</evidence>
<dbReference type="Proteomes" id="UP000800097">
    <property type="component" value="Unassembled WGS sequence"/>
</dbReference>
<keyword evidence="4" id="KW-1185">Reference proteome</keyword>
<dbReference type="PANTHER" id="PTHR10845">
    <property type="entry name" value="REGULATOR OF G PROTEIN SIGNALING"/>
    <property type="match status" value="1"/>
</dbReference>
<dbReference type="OrthoDB" id="10266999at2759"/>
<evidence type="ECO:0000259" key="2">
    <source>
        <dbReference type="PROSITE" id="PS50132"/>
    </source>
</evidence>
<name>A0A6A6JX24_WESOR</name>
<dbReference type="RefSeq" id="XP_033658161.1">
    <property type="nucleotide sequence ID" value="XM_033795044.1"/>
</dbReference>
<evidence type="ECO:0000313" key="4">
    <source>
        <dbReference type="Proteomes" id="UP000800097"/>
    </source>
</evidence>
<protein>
    <submittedName>
        <fullName evidence="3">Regulator of G protein signaling superfamily</fullName>
    </submittedName>
</protein>
<evidence type="ECO:0000313" key="3">
    <source>
        <dbReference type="EMBL" id="KAF2280623.1"/>
    </source>
</evidence>
<dbReference type="AlphaFoldDB" id="A0A6A6JX24"/>
<proteinExistence type="predicted"/>
<organism evidence="3 4">
    <name type="scientific">Westerdykella ornata</name>
    <dbReference type="NCBI Taxonomy" id="318751"/>
    <lineage>
        <taxon>Eukaryota</taxon>
        <taxon>Fungi</taxon>
        <taxon>Dikarya</taxon>
        <taxon>Ascomycota</taxon>
        <taxon>Pezizomycotina</taxon>
        <taxon>Dothideomycetes</taxon>
        <taxon>Pleosporomycetidae</taxon>
        <taxon>Pleosporales</taxon>
        <taxon>Sporormiaceae</taxon>
        <taxon>Westerdykella</taxon>
    </lineage>
</organism>
<feature type="compositionally biased region" description="Low complexity" evidence="1">
    <location>
        <begin position="55"/>
        <end position="65"/>
    </location>
</feature>
<feature type="compositionally biased region" description="Polar residues" evidence="1">
    <location>
        <begin position="80"/>
        <end position="93"/>
    </location>
</feature>
<dbReference type="InterPro" id="IPR016137">
    <property type="entry name" value="RGS"/>
</dbReference>
<feature type="compositionally biased region" description="Low complexity" evidence="1">
    <location>
        <begin position="334"/>
        <end position="347"/>
    </location>
</feature>
<dbReference type="PANTHER" id="PTHR10845:SF267">
    <property type="entry name" value="REGULATOR OF G PROTEIN SIGNALING DOMAIN PROTEIN (AFU_ORTHOLOGUE AFUA_6G06860)"/>
    <property type="match status" value="1"/>
</dbReference>
<dbReference type="PROSITE" id="PS50132">
    <property type="entry name" value="RGS"/>
    <property type="match status" value="1"/>
</dbReference>
<dbReference type="Gene3D" id="1.10.167.10">
    <property type="entry name" value="Regulator of G-protein Signalling 4, domain 2"/>
    <property type="match status" value="1"/>
</dbReference>
<sequence length="430" mass="47094">LVKLAQPLRPEFCSCTGTEEQNQPDAAPLVYMQLWRSVMNARRFGGKPIISATSSLASSPTSLTPEGDDDDTKMSDSSSRPLTVSIPQTITNPHNRKPNLSEILANTAPPPWTLSKFMAFLSQNHCLENLEFTMDASRYRKHYSKLISRNPGKPLSPLSEECAYVLMLWRRLIDAYIRESGPREVNLPADVRDTLLKLSDSHLPPHPSALDPAVSKIYELMEESVLVSFLNSECPQSAYPRSAYPSSNSPEGNDATSLTRASTRSYDERALYHTKIQPGHQRASAPSALASTFMHPRHFAHARFNSHPASTSAASSPSSRIPSGYGSGSEALTDDSGSGSPSGLGDPLTPPGTPPMTDYPMVDFHQSYYEPAPGPNSSTPSPRISRGEHNHLAHVTRDSWKRVSSKLWPRKRSGGALREEEQGVVEGGLF</sequence>
<reference evidence="3" key="1">
    <citation type="journal article" date="2020" name="Stud. Mycol.">
        <title>101 Dothideomycetes genomes: a test case for predicting lifestyles and emergence of pathogens.</title>
        <authorList>
            <person name="Haridas S."/>
            <person name="Albert R."/>
            <person name="Binder M."/>
            <person name="Bloem J."/>
            <person name="Labutti K."/>
            <person name="Salamov A."/>
            <person name="Andreopoulos B."/>
            <person name="Baker S."/>
            <person name="Barry K."/>
            <person name="Bills G."/>
            <person name="Bluhm B."/>
            <person name="Cannon C."/>
            <person name="Castanera R."/>
            <person name="Culley D."/>
            <person name="Daum C."/>
            <person name="Ezra D."/>
            <person name="Gonzalez J."/>
            <person name="Henrissat B."/>
            <person name="Kuo A."/>
            <person name="Liang C."/>
            <person name="Lipzen A."/>
            <person name="Lutzoni F."/>
            <person name="Magnuson J."/>
            <person name="Mondo S."/>
            <person name="Nolan M."/>
            <person name="Ohm R."/>
            <person name="Pangilinan J."/>
            <person name="Park H.-J."/>
            <person name="Ramirez L."/>
            <person name="Alfaro M."/>
            <person name="Sun H."/>
            <person name="Tritt A."/>
            <person name="Yoshinaga Y."/>
            <person name="Zwiers L.-H."/>
            <person name="Turgeon B."/>
            <person name="Goodwin S."/>
            <person name="Spatafora J."/>
            <person name="Crous P."/>
            <person name="Grigoriev I."/>
        </authorList>
    </citation>
    <scope>NUCLEOTIDE SEQUENCE</scope>
    <source>
        <strain evidence="3">CBS 379.55</strain>
    </source>
</reference>
<accession>A0A6A6JX24</accession>